<evidence type="ECO:0000313" key="1">
    <source>
        <dbReference type="EMBL" id="KAK9867705.1"/>
    </source>
</evidence>
<dbReference type="EMBL" id="JALJOV010000069">
    <property type="protein sequence ID" value="KAK9867705.1"/>
    <property type="molecule type" value="Genomic_DNA"/>
</dbReference>
<proteinExistence type="predicted"/>
<name>A0AAW1TFS9_9CHLO</name>
<evidence type="ECO:0000313" key="2">
    <source>
        <dbReference type="Proteomes" id="UP001485043"/>
    </source>
</evidence>
<dbReference type="SUPFAM" id="SSF52540">
    <property type="entry name" value="P-loop containing nucleoside triphosphate hydrolases"/>
    <property type="match status" value="1"/>
</dbReference>
<reference evidence="1 2" key="1">
    <citation type="journal article" date="2024" name="Nat. Commun.">
        <title>Phylogenomics reveals the evolutionary origins of lichenization in chlorophyte algae.</title>
        <authorList>
            <person name="Puginier C."/>
            <person name="Libourel C."/>
            <person name="Otte J."/>
            <person name="Skaloud P."/>
            <person name="Haon M."/>
            <person name="Grisel S."/>
            <person name="Petersen M."/>
            <person name="Berrin J.G."/>
            <person name="Delaux P.M."/>
            <person name="Dal Grande F."/>
            <person name="Keller J."/>
        </authorList>
    </citation>
    <scope>NUCLEOTIDE SEQUENCE [LARGE SCALE GENOMIC DNA]</scope>
    <source>
        <strain evidence="1 2">SAG 2523</strain>
    </source>
</reference>
<protein>
    <submittedName>
        <fullName evidence="1">Uncharacterized protein</fullName>
    </submittedName>
</protein>
<organism evidence="1 2">
    <name type="scientific">Apatococcus fuscideae</name>
    <dbReference type="NCBI Taxonomy" id="2026836"/>
    <lineage>
        <taxon>Eukaryota</taxon>
        <taxon>Viridiplantae</taxon>
        <taxon>Chlorophyta</taxon>
        <taxon>core chlorophytes</taxon>
        <taxon>Trebouxiophyceae</taxon>
        <taxon>Chlorellales</taxon>
        <taxon>Chlorellaceae</taxon>
        <taxon>Apatococcus</taxon>
    </lineage>
</organism>
<dbReference type="InterPro" id="IPR027417">
    <property type="entry name" value="P-loop_NTPase"/>
</dbReference>
<dbReference type="AlphaFoldDB" id="A0AAW1TFS9"/>
<keyword evidence="2" id="KW-1185">Reference proteome</keyword>
<comment type="caution">
    <text evidence="1">The sequence shown here is derived from an EMBL/GenBank/DDBJ whole genome shotgun (WGS) entry which is preliminary data.</text>
</comment>
<gene>
    <name evidence="1" type="ORF">WJX84_002545</name>
</gene>
<accession>A0AAW1TFS9</accession>
<dbReference type="Proteomes" id="UP001485043">
    <property type="component" value="Unassembled WGS sequence"/>
</dbReference>
<sequence>MALLLGLSGTGKTTFLIGFGVALAHALTESEVEKALNVSGLEDAARKGLLQAFHTAVCGQYQAIALMSLEEAPLLVTEDESIANMSSVAALRWLYSITKPAFPDQLHPWGAYSSFLNKIDQSVAKRLQLPHVLTFLQSMMAGSKIIFWCVDEANLASQEEGVVWFHRLQAEIVQLYRSSDCLVILILASSQFSAVKPKGTASQHAKCGIIPMIPPSIKNLQTILENLMSRCQMPAPISETNQEARDLLCDLCCGNYRIIVLMSTQAPFSKP</sequence>